<gene>
    <name evidence="3" type="ORF">g.6819</name>
</gene>
<sequence>LTYTNKLSSNIQNVTKSNTIGNLCCCFHRKRPRRSSSDSIGSQSSQDSLDLVDLEEYPVTLISTPTELDDMLRLAGNILVVIDFFAPWCGPCNKLAPVFENLAKDNSNVMFLKVNIEDNPDLAAEYDVVSLPSIVFIRRRKILNKIVGFNLDSITSTLDKYK</sequence>
<dbReference type="AlphaFoldDB" id="A0A1B6J1U4"/>
<reference evidence="3" key="1">
    <citation type="submission" date="2015-11" db="EMBL/GenBank/DDBJ databases">
        <title>De novo transcriptome assembly of four potential Pierce s Disease insect vectors from Arizona vineyards.</title>
        <authorList>
            <person name="Tassone E.E."/>
        </authorList>
    </citation>
    <scope>NUCLEOTIDE SEQUENCE</scope>
</reference>
<dbReference type="SUPFAM" id="SSF52833">
    <property type="entry name" value="Thioredoxin-like"/>
    <property type="match status" value="1"/>
</dbReference>
<evidence type="ECO:0000256" key="1">
    <source>
        <dbReference type="ARBA" id="ARBA00023157"/>
    </source>
</evidence>
<dbReference type="Gene3D" id="3.40.30.10">
    <property type="entry name" value="Glutaredoxin"/>
    <property type="match status" value="1"/>
</dbReference>
<evidence type="ECO:0000259" key="2">
    <source>
        <dbReference type="PROSITE" id="PS51352"/>
    </source>
</evidence>
<evidence type="ECO:0000313" key="3">
    <source>
        <dbReference type="EMBL" id="JAS93148.1"/>
    </source>
</evidence>
<feature type="domain" description="Thioredoxin" evidence="2">
    <location>
        <begin position="38"/>
        <end position="162"/>
    </location>
</feature>
<dbReference type="PRINTS" id="PR00421">
    <property type="entry name" value="THIOREDOXIN"/>
</dbReference>
<dbReference type="InterPro" id="IPR013766">
    <property type="entry name" value="Thioredoxin_domain"/>
</dbReference>
<protein>
    <recommendedName>
        <fullName evidence="2">Thioredoxin domain-containing protein</fullName>
    </recommendedName>
</protein>
<dbReference type="CDD" id="cd02947">
    <property type="entry name" value="TRX_family"/>
    <property type="match status" value="1"/>
</dbReference>
<dbReference type="PROSITE" id="PS51352">
    <property type="entry name" value="THIOREDOXIN_2"/>
    <property type="match status" value="1"/>
</dbReference>
<dbReference type="Pfam" id="PF00085">
    <property type="entry name" value="Thioredoxin"/>
    <property type="match status" value="1"/>
</dbReference>
<accession>A0A1B6J1U4</accession>
<proteinExistence type="predicted"/>
<dbReference type="InterPro" id="IPR036249">
    <property type="entry name" value="Thioredoxin-like_sf"/>
</dbReference>
<dbReference type="PANTHER" id="PTHR46115">
    <property type="entry name" value="THIOREDOXIN-LIKE PROTEIN 1"/>
    <property type="match status" value="1"/>
</dbReference>
<organism evidence="3">
    <name type="scientific">Homalodisca liturata</name>
    <dbReference type="NCBI Taxonomy" id="320908"/>
    <lineage>
        <taxon>Eukaryota</taxon>
        <taxon>Metazoa</taxon>
        <taxon>Ecdysozoa</taxon>
        <taxon>Arthropoda</taxon>
        <taxon>Hexapoda</taxon>
        <taxon>Insecta</taxon>
        <taxon>Pterygota</taxon>
        <taxon>Neoptera</taxon>
        <taxon>Paraneoptera</taxon>
        <taxon>Hemiptera</taxon>
        <taxon>Auchenorrhyncha</taxon>
        <taxon>Membracoidea</taxon>
        <taxon>Cicadellidae</taxon>
        <taxon>Cicadellinae</taxon>
        <taxon>Proconiini</taxon>
        <taxon>Homalodisca</taxon>
    </lineage>
</organism>
<dbReference type="InterPro" id="IPR017937">
    <property type="entry name" value="Thioredoxin_CS"/>
</dbReference>
<dbReference type="PROSITE" id="PS00194">
    <property type="entry name" value="THIOREDOXIN_1"/>
    <property type="match status" value="1"/>
</dbReference>
<keyword evidence="1" id="KW-1015">Disulfide bond</keyword>
<feature type="non-terminal residue" evidence="3">
    <location>
        <position position="1"/>
    </location>
</feature>
<dbReference type="EMBL" id="GECU01014558">
    <property type="protein sequence ID" value="JAS93148.1"/>
    <property type="molecule type" value="Transcribed_RNA"/>
</dbReference>
<name>A0A1B6J1U4_9HEMI</name>